<name>A0A921KPL7_9MICO</name>
<dbReference type="EMBL" id="DYWO01000081">
    <property type="protein sequence ID" value="HJF48685.1"/>
    <property type="molecule type" value="Genomic_DNA"/>
</dbReference>
<proteinExistence type="predicted"/>
<dbReference type="Gene3D" id="3.20.20.150">
    <property type="entry name" value="Divalent-metal-dependent TIM barrel enzymes"/>
    <property type="match status" value="1"/>
</dbReference>
<organism evidence="1 2">
    <name type="scientific">Brachybacterium paraconglomeratum</name>
    <dbReference type="NCBI Taxonomy" id="173362"/>
    <lineage>
        <taxon>Bacteria</taxon>
        <taxon>Bacillati</taxon>
        <taxon>Actinomycetota</taxon>
        <taxon>Actinomycetes</taxon>
        <taxon>Micrococcales</taxon>
        <taxon>Dermabacteraceae</taxon>
        <taxon>Brachybacterium</taxon>
    </lineage>
</organism>
<evidence type="ECO:0000313" key="1">
    <source>
        <dbReference type="EMBL" id="HJF48685.1"/>
    </source>
</evidence>
<dbReference type="Proteomes" id="UP000775129">
    <property type="component" value="Unassembled WGS sequence"/>
</dbReference>
<gene>
    <name evidence="1" type="ORF">K8W24_02630</name>
</gene>
<evidence type="ECO:0000313" key="2">
    <source>
        <dbReference type="Proteomes" id="UP000775129"/>
    </source>
</evidence>
<accession>A0A921KPL7</accession>
<dbReference type="AlphaFoldDB" id="A0A921KPL7"/>
<protein>
    <submittedName>
        <fullName evidence="1">Uncharacterized protein</fullName>
    </submittedName>
</protein>
<reference evidence="1" key="2">
    <citation type="submission" date="2021-09" db="EMBL/GenBank/DDBJ databases">
        <authorList>
            <person name="Gilroy R."/>
        </authorList>
    </citation>
    <scope>NUCLEOTIDE SEQUENCE</scope>
    <source>
        <strain evidence="1">1647</strain>
    </source>
</reference>
<sequence>MPIVQFAEMGEGTLDWRPVIEQALASGAHHLLIEQDRTYGRYIWESLAASRAHLGALGYEGMITTGGRR</sequence>
<comment type="caution">
    <text evidence="1">The sequence shown here is derived from an EMBL/GenBank/DDBJ whole genome shotgun (WGS) entry which is preliminary data.</text>
</comment>
<reference evidence="1" key="1">
    <citation type="journal article" date="2021" name="PeerJ">
        <title>Extensive microbial diversity within the chicken gut microbiome revealed by metagenomics and culture.</title>
        <authorList>
            <person name="Gilroy R."/>
            <person name="Ravi A."/>
            <person name="Getino M."/>
            <person name="Pursley I."/>
            <person name="Horton D.L."/>
            <person name="Alikhan N.F."/>
            <person name="Baker D."/>
            <person name="Gharbi K."/>
            <person name="Hall N."/>
            <person name="Watson M."/>
            <person name="Adriaenssens E.M."/>
            <person name="Foster-Nyarko E."/>
            <person name="Jarju S."/>
            <person name="Secka A."/>
            <person name="Antonio M."/>
            <person name="Oren A."/>
            <person name="Chaudhuri R.R."/>
            <person name="La Ragione R."/>
            <person name="Hildebrand F."/>
            <person name="Pallen M.J."/>
        </authorList>
    </citation>
    <scope>NUCLEOTIDE SEQUENCE</scope>
    <source>
        <strain evidence="1">1647</strain>
    </source>
</reference>